<dbReference type="PANTHER" id="PTHR10678">
    <property type="entry name" value="26S PROTEASOME NON-ATPASE REGULATORY SUBUNIT 11/COP9 SIGNALOSOME COMPLEX SUBUNIT 2"/>
    <property type="match status" value="1"/>
</dbReference>
<organism evidence="1 2">
    <name type="scientific">Taxus chinensis</name>
    <name type="common">Chinese yew</name>
    <name type="synonym">Taxus wallichiana var. chinensis</name>
    <dbReference type="NCBI Taxonomy" id="29808"/>
    <lineage>
        <taxon>Eukaryota</taxon>
        <taxon>Viridiplantae</taxon>
        <taxon>Streptophyta</taxon>
        <taxon>Embryophyta</taxon>
        <taxon>Tracheophyta</taxon>
        <taxon>Spermatophyta</taxon>
        <taxon>Pinopsida</taxon>
        <taxon>Pinidae</taxon>
        <taxon>Conifers II</taxon>
        <taxon>Cupressales</taxon>
        <taxon>Taxaceae</taxon>
        <taxon>Taxus</taxon>
    </lineage>
</organism>
<evidence type="ECO:0000313" key="1">
    <source>
        <dbReference type="EMBL" id="KAH9311997.1"/>
    </source>
</evidence>
<reference evidence="1 2" key="1">
    <citation type="journal article" date="2021" name="Nat. Plants">
        <title>The Taxus genome provides insights into paclitaxel biosynthesis.</title>
        <authorList>
            <person name="Xiong X."/>
            <person name="Gou J."/>
            <person name="Liao Q."/>
            <person name="Li Y."/>
            <person name="Zhou Q."/>
            <person name="Bi G."/>
            <person name="Li C."/>
            <person name="Du R."/>
            <person name="Wang X."/>
            <person name="Sun T."/>
            <person name="Guo L."/>
            <person name="Liang H."/>
            <person name="Lu P."/>
            <person name="Wu Y."/>
            <person name="Zhang Z."/>
            <person name="Ro D.K."/>
            <person name="Shang Y."/>
            <person name="Huang S."/>
            <person name="Yan J."/>
        </authorList>
    </citation>
    <scope>NUCLEOTIDE SEQUENCE [LARGE SCALE GENOMIC DNA]</scope>
    <source>
        <strain evidence="1">Ta-2019</strain>
    </source>
</reference>
<dbReference type="InterPro" id="IPR050871">
    <property type="entry name" value="26S_Proteasome/COP9_Components"/>
</dbReference>
<keyword evidence="2" id="KW-1185">Reference proteome</keyword>
<name>A0AA38FWW0_TAXCH</name>
<dbReference type="Proteomes" id="UP000824469">
    <property type="component" value="Unassembled WGS sequence"/>
</dbReference>
<feature type="non-terminal residue" evidence="1">
    <location>
        <position position="115"/>
    </location>
</feature>
<evidence type="ECO:0000313" key="2">
    <source>
        <dbReference type="Proteomes" id="UP000824469"/>
    </source>
</evidence>
<dbReference type="OMA" id="NNIMDFT"/>
<proteinExistence type="predicted"/>
<accession>A0AA38FWW0</accession>
<dbReference type="Gene3D" id="1.25.40.570">
    <property type="match status" value="1"/>
</dbReference>
<gene>
    <name evidence="1" type="ORF">KI387_027032</name>
</gene>
<comment type="caution">
    <text evidence="1">The sequence shown here is derived from an EMBL/GenBank/DDBJ whole genome shotgun (WGS) entry which is preliminary data.</text>
</comment>
<dbReference type="EMBL" id="JAHRHJ020000006">
    <property type="protein sequence ID" value="KAH9311997.1"/>
    <property type="molecule type" value="Genomic_DNA"/>
</dbReference>
<sequence length="115" mass="13270">MMDAYREILTDIKSAEAKKNCSEKCINNIMDFTPGSASQNLDLLEVFLQTTLKALEDAKNDRLWFQTNLRLCKLWFDKGENHLMNKVLKEFHKSCQKADGSDDHKKGIQLLEVYG</sequence>
<dbReference type="AlphaFoldDB" id="A0AA38FWW0"/>
<protein>
    <submittedName>
        <fullName evidence="1">Uncharacterized protein</fullName>
    </submittedName>
</protein>